<gene>
    <name evidence="2" type="ORF">CIG75_00060</name>
</gene>
<organism evidence="2 3">
    <name type="scientific">Tumebacillus algifaecis</name>
    <dbReference type="NCBI Taxonomy" id="1214604"/>
    <lineage>
        <taxon>Bacteria</taxon>
        <taxon>Bacillati</taxon>
        <taxon>Bacillota</taxon>
        <taxon>Bacilli</taxon>
        <taxon>Bacillales</taxon>
        <taxon>Alicyclobacillaceae</taxon>
        <taxon>Tumebacillus</taxon>
    </lineage>
</organism>
<evidence type="ECO:0008006" key="4">
    <source>
        <dbReference type="Google" id="ProtNLM"/>
    </source>
</evidence>
<keyword evidence="3" id="KW-1185">Reference proteome</keyword>
<dbReference type="Pfam" id="PF10704">
    <property type="entry name" value="DUF2508"/>
    <property type="match status" value="1"/>
</dbReference>
<sequence length="88" mass="10323">MKAVDWIRGRRPNEAGPIELEKLQAEIEQARSEWAIAQQQLDHVSDPDLIDHAIYYLEAAERKYGFLLREAKRLKLDIQPQQRQALLE</sequence>
<accession>A0A223D661</accession>
<protein>
    <recommendedName>
        <fullName evidence="4">DUF2508 domain-containing protein</fullName>
    </recommendedName>
</protein>
<feature type="coiled-coil region" evidence="1">
    <location>
        <begin position="20"/>
        <end position="77"/>
    </location>
</feature>
<dbReference type="Proteomes" id="UP000214688">
    <property type="component" value="Chromosome"/>
</dbReference>
<keyword evidence="1" id="KW-0175">Coiled coil</keyword>
<proteinExistence type="predicted"/>
<evidence type="ECO:0000256" key="1">
    <source>
        <dbReference type="SAM" id="Coils"/>
    </source>
</evidence>
<reference evidence="2 3" key="1">
    <citation type="journal article" date="2015" name="Int. J. Syst. Evol. Microbiol.">
        <title>Tumebacillus algifaecis sp. nov., isolated from decomposing algal scum.</title>
        <authorList>
            <person name="Wu Y.F."/>
            <person name="Zhang B."/>
            <person name="Xing P."/>
            <person name="Wu Q.L."/>
            <person name="Liu S.J."/>
        </authorList>
    </citation>
    <scope>NUCLEOTIDE SEQUENCE [LARGE SCALE GENOMIC DNA]</scope>
    <source>
        <strain evidence="2 3">THMBR28</strain>
    </source>
</reference>
<dbReference type="EMBL" id="CP022657">
    <property type="protein sequence ID" value="ASS77045.1"/>
    <property type="molecule type" value="Genomic_DNA"/>
</dbReference>
<evidence type="ECO:0000313" key="3">
    <source>
        <dbReference type="Proteomes" id="UP000214688"/>
    </source>
</evidence>
<dbReference type="OrthoDB" id="1809893at2"/>
<name>A0A223D661_9BACL</name>
<dbReference type="InterPro" id="IPR019644">
    <property type="entry name" value="DUF2508"/>
</dbReference>
<evidence type="ECO:0000313" key="2">
    <source>
        <dbReference type="EMBL" id="ASS77045.1"/>
    </source>
</evidence>
<dbReference type="AlphaFoldDB" id="A0A223D661"/>
<dbReference type="KEGG" id="tab:CIG75_00060"/>